<keyword evidence="2" id="KW-1185">Reference proteome</keyword>
<dbReference type="AlphaFoldDB" id="A0A1H6TI09"/>
<organism evidence="1 2">
    <name type="scientific">Alkalibacterium gilvum</name>
    <dbReference type="NCBI Taxonomy" id="1130080"/>
    <lineage>
        <taxon>Bacteria</taxon>
        <taxon>Bacillati</taxon>
        <taxon>Bacillota</taxon>
        <taxon>Bacilli</taxon>
        <taxon>Lactobacillales</taxon>
        <taxon>Carnobacteriaceae</taxon>
        <taxon>Alkalibacterium</taxon>
    </lineage>
</organism>
<dbReference type="EMBL" id="FNYW01000021">
    <property type="protein sequence ID" value="SEI79678.1"/>
    <property type="molecule type" value="Genomic_DNA"/>
</dbReference>
<proteinExistence type="predicted"/>
<dbReference type="InterPro" id="IPR024787">
    <property type="entry name" value="EcsC"/>
</dbReference>
<accession>A0A1H6TI09</accession>
<dbReference type="Proteomes" id="UP000198564">
    <property type="component" value="Unassembled WGS sequence"/>
</dbReference>
<dbReference type="Pfam" id="PF12787">
    <property type="entry name" value="EcsC"/>
    <property type="match status" value="1"/>
</dbReference>
<reference evidence="2" key="1">
    <citation type="submission" date="2016-10" db="EMBL/GenBank/DDBJ databases">
        <authorList>
            <person name="Varghese N."/>
            <person name="Submissions S."/>
        </authorList>
    </citation>
    <scope>NUCLEOTIDE SEQUENCE [LARGE SCALE GENOMIC DNA]</scope>
    <source>
        <strain evidence="2">DSM 25751</strain>
    </source>
</reference>
<dbReference type="OrthoDB" id="1425703at2"/>
<evidence type="ECO:0000313" key="1">
    <source>
        <dbReference type="EMBL" id="SEI79678.1"/>
    </source>
</evidence>
<name>A0A1H6TI09_9LACT</name>
<gene>
    <name evidence="1" type="ORF">SAMN04488113_1212</name>
</gene>
<protein>
    <submittedName>
        <fullName evidence="1">EcsC protein family protein</fullName>
    </submittedName>
</protein>
<evidence type="ECO:0000313" key="2">
    <source>
        <dbReference type="Proteomes" id="UP000198564"/>
    </source>
</evidence>
<sequence>MNNKETKGHEILEQIYDKSLNGIPKVSKPLEELVEDYTNRYGYTDEAIDRMVANQLKKNTLNGFVSGFGGFSTMAVTLPANVTSVLYVQMRMIAAIAYIRGYDLNEDTVQTFVYACMIGKSSADIFKKASVQFSNKLGNVVLKKIPGRVLSVY</sequence>